<dbReference type="InterPro" id="IPR002048">
    <property type="entry name" value="EF_hand_dom"/>
</dbReference>
<dbReference type="SMART" id="SM00054">
    <property type="entry name" value="EFh"/>
    <property type="match status" value="4"/>
</dbReference>
<protein>
    <recommendedName>
        <fullName evidence="3">EF-hand domain-containing protein</fullName>
    </recommendedName>
</protein>
<evidence type="ECO:0000256" key="2">
    <source>
        <dbReference type="ARBA" id="ARBA00022837"/>
    </source>
</evidence>
<dbReference type="InterPro" id="IPR011992">
    <property type="entry name" value="EF-hand-dom_pair"/>
</dbReference>
<name>A0AA89BRA7_PINIB</name>
<dbReference type="SUPFAM" id="SSF47473">
    <property type="entry name" value="EF-hand"/>
    <property type="match status" value="1"/>
</dbReference>
<keyword evidence="5" id="KW-1185">Reference proteome</keyword>
<dbReference type="Gene3D" id="1.10.238.10">
    <property type="entry name" value="EF-hand"/>
    <property type="match status" value="1"/>
</dbReference>
<proteinExistence type="predicted"/>
<accession>A0AA89BRA7</accession>
<dbReference type="PROSITE" id="PS50222">
    <property type="entry name" value="EF_HAND_2"/>
    <property type="match status" value="3"/>
</dbReference>
<evidence type="ECO:0000259" key="3">
    <source>
        <dbReference type="PROSITE" id="PS50222"/>
    </source>
</evidence>
<feature type="domain" description="EF-hand" evidence="3">
    <location>
        <begin position="43"/>
        <end position="78"/>
    </location>
</feature>
<dbReference type="PROSITE" id="PS00018">
    <property type="entry name" value="EF_HAND_1"/>
    <property type="match status" value="2"/>
</dbReference>
<dbReference type="Proteomes" id="UP001186944">
    <property type="component" value="Unassembled WGS sequence"/>
</dbReference>
<reference evidence="4" key="1">
    <citation type="submission" date="2019-08" db="EMBL/GenBank/DDBJ databases">
        <title>The improved chromosome-level genome for the pearl oyster Pinctada fucata martensii using PacBio sequencing and Hi-C.</title>
        <authorList>
            <person name="Zheng Z."/>
        </authorList>
    </citation>
    <scope>NUCLEOTIDE SEQUENCE</scope>
    <source>
        <strain evidence="4">ZZ-2019</strain>
        <tissue evidence="4">Adductor muscle</tissue>
    </source>
</reference>
<feature type="domain" description="EF-hand" evidence="3">
    <location>
        <begin position="80"/>
        <end position="115"/>
    </location>
</feature>
<organism evidence="4 5">
    <name type="scientific">Pinctada imbricata</name>
    <name type="common">Atlantic pearl-oyster</name>
    <name type="synonym">Pinctada martensii</name>
    <dbReference type="NCBI Taxonomy" id="66713"/>
    <lineage>
        <taxon>Eukaryota</taxon>
        <taxon>Metazoa</taxon>
        <taxon>Spiralia</taxon>
        <taxon>Lophotrochozoa</taxon>
        <taxon>Mollusca</taxon>
        <taxon>Bivalvia</taxon>
        <taxon>Autobranchia</taxon>
        <taxon>Pteriomorphia</taxon>
        <taxon>Pterioida</taxon>
        <taxon>Pterioidea</taxon>
        <taxon>Pteriidae</taxon>
        <taxon>Pinctada</taxon>
    </lineage>
</organism>
<dbReference type="FunFam" id="1.10.238.10:FF:000178">
    <property type="entry name" value="Calmodulin-2 A"/>
    <property type="match status" value="1"/>
</dbReference>
<evidence type="ECO:0000313" key="5">
    <source>
        <dbReference type="Proteomes" id="UP001186944"/>
    </source>
</evidence>
<dbReference type="PANTHER" id="PTHR23048">
    <property type="entry name" value="MYOSIN LIGHT CHAIN 1, 3"/>
    <property type="match status" value="1"/>
</dbReference>
<dbReference type="AlphaFoldDB" id="A0AA89BRA7"/>
<evidence type="ECO:0000313" key="4">
    <source>
        <dbReference type="EMBL" id="KAK3092604.1"/>
    </source>
</evidence>
<dbReference type="CDD" id="cd00051">
    <property type="entry name" value="EFh"/>
    <property type="match status" value="2"/>
</dbReference>
<dbReference type="InterPro" id="IPR018247">
    <property type="entry name" value="EF_Hand_1_Ca_BS"/>
</dbReference>
<sequence>MKSLKTYFSIVYRDAFNFFDKTKKGYIVAEDFDRALRCIGTAPKEGEVDDLVKEYDINGDGKITFEEMVVVTVKRREYKDSDAEVKKIFKKFDTDHDGVLSRSELVNVLKTIGDKLLVADVEEILADFDENHDGVIQYEGKLNGIKWYL</sequence>
<dbReference type="InterPro" id="IPR050230">
    <property type="entry name" value="CALM/Myosin/TropC-like"/>
</dbReference>
<dbReference type="GO" id="GO:0005509">
    <property type="term" value="F:calcium ion binding"/>
    <property type="evidence" value="ECO:0007669"/>
    <property type="project" value="InterPro"/>
</dbReference>
<evidence type="ECO:0000256" key="1">
    <source>
        <dbReference type="ARBA" id="ARBA00022737"/>
    </source>
</evidence>
<keyword evidence="2" id="KW-0106">Calcium</keyword>
<keyword evidence="1" id="KW-0677">Repeat</keyword>
<dbReference type="EMBL" id="VSWD01000009">
    <property type="protein sequence ID" value="KAK3092604.1"/>
    <property type="molecule type" value="Genomic_DNA"/>
</dbReference>
<dbReference type="PANTHER" id="PTHR23048:SF0">
    <property type="entry name" value="CALMODULIN LIKE 3"/>
    <property type="match status" value="1"/>
</dbReference>
<dbReference type="Pfam" id="PF13499">
    <property type="entry name" value="EF-hand_7"/>
    <property type="match status" value="2"/>
</dbReference>
<feature type="domain" description="EF-hand" evidence="3">
    <location>
        <begin position="7"/>
        <end position="42"/>
    </location>
</feature>
<gene>
    <name evidence="4" type="ORF">FSP39_004881</name>
</gene>
<dbReference type="GO" id="GO:0016460">
    <property type="term" value="C:myosin II complex"/>
    <property type="evidence" value="ECO:0007669"/>
    <property type="project" value="TreeGrafter"/>
</dbReference>
<comment type="caution">
    <text evidence="4">The sequence shown here is derived from an EMBL/GenBank/DDBJ whole genome shotgun (WGS) entry which is preliminary data.</text>
</comment>